<proteinExistence type="predicted"/>
<reference evidence="2 3" key="1">
    <citation type="submission" date="2018-08" db="EMBL/GenBank/DDBJ databases">
        <title>Recombination of ecologically and evolutionarily significant loci maintains genetic cohesion in the Pseudomonas syringae species complex.</title>
        <authorList>
            <person name="Dillon M."/>
            <person name="Thakur S."/>
            <person name="Almeida R.N.D."/>
            <person name="Weir B.S."/>
            <person name="Guttman D.S."/>
        </authorList>
    </citation>
    <scope>NUCLEOTIDE SEQUENCE [LARGE SCALE GENOMIC DNA]</scope>
    <source>
        <strain evidence="2 3">ICMP 4332</strain>
    </source>
</reference>
<feature type="region of interest" description="Disordered" evidence="1">
    <location>
        <begin position="1"/>
        <end position="20"/>
    </location>
</feature>
<name>A0A3M6E253_PSESG</name>
<gene>
    <name evidence="2" type="ORF">ALQ74_05471</name>
</gene>
<organism evidence="2 3">
    <name type="scientific">Pseudomonas savastanoi pv. glycinea</name>
    <name type="common">Pseudomonas syringae pv. glycinea</name>
    <dbReference type="NCBI Taxonomy" id="318"/>
    <lineage>
        <taxon>Bacteria</taxon>
        <taxon>Pseudomonadati</taxon>
        <taxon>Pseudomonadota</taxon>
        <taxon>Gammaproteobacteria</taxon>
        <taxon>Pseudomonadales</taxon>
        <taxon>Pseudomonadaceae</taxon>
        <taxon>Pseudomonas</taxon>
    </lineage>
</organism>
<evidence type="ECO:0000313" key="3">
    <source>
        <dbReference type="Proteomes" id="UP000279057"/>
    </source>
</evidence>
<evidence type="ECO:0000313" key="2">
    <source>
        <dbReference type="EMBL" id="RMM67361.1"/>
    </source>
</evidence>
<protein>
    <submittedName>
        <fullName evidence="2">Uncharacterized protein</fullName>
    </submittedName>
</protein>
<sequence length="517" mass="59082">MLQSDSQRRNHPSSPMDGFSKGIGVIHMMCKDEFGRKTELRQASFCAEPMLGCRSLTPPSPQRAKERLRHRFRGMILQTAWPTHLWSLKSLQAGKVPSASQLLSSPRERYFFLDNSSLRLNIFVLVDSKRGSNLSFARMLGFRQRRAIYGIHARMKKRTESDWTSQVISSKRALNNANYKRRYNKLKSEQSKSRLLSRTVVLAPPILSFFHKQYNSFSVFISDILENCEKGQVVIDLSKVRKAKVSALLVLYANIEQIQKIHKNPSIIKTKGLVSREVAIMFRTFGLWTLTGESNIHSARAYPDSLEICTMPHEANDARNHKKELRKILKYAQSNVMKVGMHEGTLLAYNAITESISNVWQHAYDDVFFKEPVPIELRNWWIIVQCVQDQFFVSMYDMGAGIPTTINTKPWAAALIESISKLFEKTGFIILSADAKSIKAAVDYGKSRFKQDNRGKGLTEAKDFVQRNPQGSLLIFSGQGYYKYKTEGDEESLETLSTPFKGTLIQWNLKLEKKDDV</sequence>
<accession>A0A3M6E253</accession>
<evidence type="ECO:0000256" key="1">
    <source>
        <dbReference type="SAM" id="MobiDB-lite"/>
    </source>
</evidence>
<dbReference type="Proteomes" id="UP000279057">
    <property type="component" value="Unassembled WGS sequence"/>
</dbReference>
<dbReference type="EMBL" id="RBOM01000052">
    <property type="protein sequence ID" value="RMM67361.1"/>
    <property type="molecule type" value="Genomic_DNA"/>
</dbReference>
<comment type="caution">
    <text evidence="2">The sequence shown here is derived from an EMBL/GenBank/DDBJ whole genome shotgun (WGS) entry which is preliminary data.</text>
</comment>
<dbReference type="AlphaFoldDB" id="A0A3M6E253"/>